<evidence type="ECO:0000256" key="1">
    <source>
        <dbReference type="ARBA" id="ARBA00022741"/>
    </source>
</evidence>
<feature type="compositionally biased region" description="Basic and acidic residues" evidence="7">
    <location>
        <begin position="58"/>
        <end position="75"/>
    </location>
</feature>
<sequence>MLGFLKKIFGGEPEPTKEQEAPKPQAQQGSNQNKKNHEQKKSQDNQSSHGQKQGKNNQKHDSKPRNNNQKHESKPKNNNQRQHKAQHVNVTPLTPAKTDNSWVAPTEIPVEEGKKAFLSMDLCPAVQRAIHEMDFKFCTPVQEGVLPISLKGQDVAAKAQTGTGKTAAFLISMYNHFVNNPQTEVKAGTPRALILAPTRELALQIGADAEGLGKYCDIRVETFFGGMDFDKQAQILRGRVDIAVATPGRLMDYHRRKMINLREVEFLCIDEADRMLDMGFIPDVRKIVGYLPGRDKRITQLYSATLNQSVLNLAASWLNEKYEKVEINPETIVSKNVDQKVYTVTANQKENVILWHLKNEEVKRMIIFANRKFDCERLADKLYQYGVDKLELLTGDVPQKKRMRILEEFRSGKVQVLVATDVAGRGIHVDDVSHVVNYELPYEPEDYVHRVGRTGRASALGKAISFADENSGFELPEIECYIEMQLPAEVPLEGMTDDHDKKHSERKFAQKRGGNKHSGNRNKGGSRHQERNGGHHHRNKRR</sequence>
<accession>A6DML6</accession>
<dbReference type="Proteomes" id="UP000004947">
    <property type="component" value="Unassembled WGS sequence"/>
</dbReference>
<dbReference type="InterPro" id="IPR014014">
    <property type="entry name" value="RNA_helicase_DEAD_Q_motif"/>
</dbReference>
<dbReference type="eggNOG" id="COG0513">
    <property type="taxonomic scope" value="Bacteria"/>
</dbReference>
<evidence type="ECO:0000259" key="8">
    <source>
        <dbReference type="PROSITE" id="PS51192"/>
    </source>
</evidence>
<dbReference type="InterPro" id="IPR044742">
    <property type="entry name" value="DEAD/DEAH_RhlB"/>
</dbReference>
<dbReference type="InterPro" id="IPR001650">
    <property type="entry name" value="Helicase_C-like"/>
</dbReference>
<comment type="caution">
    <text evidence="11">The sequence shown here is derived from an EMBL/GenBank/DDBJ whole genome shotgun (WGS) entry which is preliminary data.</text>
</comment>
<dbReference type="GO" id="GO:0003724">
    <property type="term" value="F:RNA helicase activity"/>
    <property type="evidence" value="ECO:0007669"/>
    <property type="project" value="InterPro"/>
</dbReference>
<dbReference type="InterPro" id="IPR027417">
    <property type="entry name" value="P-loop_NTPase"/>
</dbReference>
<dbReference type="Pfam" id="PF00271">
    <property type="entry name" value="Helicase_C"/>
    <property type="match status" value="1"/>
</dbReference>
<feature type="domain" description="Helicase C-terminal" evidence="9">
    <location>
        <begin position="336"/>
        <end position="498"/>
    </location>
</feature>
<name>A6DML6_9BACT</name>
<dbReference type="SMART" id="SM00487">
    <property type="entry name" value="DEXDc"/>
    <property type="match status" value="1"/>
</dbReference>
<feature type="compositionally biased region" description="Basic residues" evidence="7">
    <location>
        <begin position="509"/>
        <end position="526"/>
    </location>
</feature>
<feature type="domain" description="Helicase ATP-binding" evidence="8">
    <location>
        <begin position="146"/>
        <end position="324"/>
    </location>
</feature>
<dbReference type="GO" id="GO:0003676">
    <property type="term" value="F:nucleic acid binding"/>
    <property type="evidence" value="ECO:0007669"/>
    <property type="project" value="InterPro"/>
</dbReference>
<feature type="domain" description="DEAD-box RNA helicase Q" evidence="10">
    <location>
        <begin position="115"/>
        <end position="143"/>
    </location>
</feature>
<dbReference type="GO" id="GO:0005524">
    <property type="term" value="F:ATP binding"/>
    <property type="evidence" value="ECO:0007669"/>
    <property type="project" value="UniProtKB-KW"/>
</dbReference>
<dbReference type="PANTHER" id="PTHR47959">
    <property type="entry name" value="ATP-DEPENDENT RNA HELICASE RHLE-RELATED"/>
    <property type="match status" value="1"/>
</dbReference>
<evidence type="ECO:0000259" key="9">
    <source>
        <dbReference type="PROSITE" id="PS51194"/>
    </source>
</evidence>
<feature type="compositionally biased region" description="Basic and acidic residues" evidence="7">
    <location>
        <begin position="496"/>
        <end position="508"/>
    </location>
</feature>
<dbReference type="PANTHER" id="PTHR47959:SF10">
    <property type="entry name" value="ATP-DEPENDENT RNA HELICASE RHLB"/>
    <property type="match status" value="1"/>
</dbReference>
<evidence type="ECO:0000256" key="3">
    <source>
        <dbReference type="ARBA" id="ARBA00022806"/>
    </source>
</evidence>
<keyword evidence="4" id="KW-0067">ATP-binding</keyword>
<dbReference type="CDD" id="cd18787">
    <property type="entry name" value="SF2_C_DEAD"/>
    <property type="match status" value="1"/>
</dbReference>
<dbReference type="InterPro" id="IPR011545">
    <property type="entry name" value="DEAD/DEAH_box_helicase_dom"/>
</dbReference>
<dbReference type="PROSITE" id="PS51194">
    <property type="entry name" value="HELICASE_CTER"/>
    <property type="match status" value="1"/>
</dbReference>
<dbReference type="InterPro" id="IPR014001">
    <property type="entry name" value="Helicase_ATP-bd"/>
</dbReference>
<evidence type="ECO:0000256" key="2">
    <source>
        <dbReference type="ARBA" id="ARBA00022801"/>
    </source>
</evidence>
<evidence type="ECO:0000256" key="6">
    <source>
        <dbReference type="PROSITE-ProRule" id="PRU00552"/>
    </source>
</evidence>
<feature type="region of interest" description="Disordered" evidence="7">
    <location>
        <begin position="493"/>
        <end position="542"/>
    </location>
</feature>
<dbReference type="InterPro" id="IPR050079">
    <property type="entry name" value="DEAD_box_RNA_helicase"/>
</dbReference>
<evidence type="ECO:0000313" key="12">
    <source>
        <dbReference type="Proteomes" id="UP000004947"/>
    </source>
</evidence>
<feature type="short sequence motif" description="Q motif" evidence="6">
    <location>
        <begin position="115"/>
        <end position="143"/>
    </location>
</feature>
<organism evidence="11 12">
    <name type="scientific">Lentisphaera araneosa HTCC2155</name>
    <dbReference type="NCBI Taxonomy" id="313628"/>
    <lineage>
        <taxon>Bacteria</taxon>
        <taxon>Pseudomonadati</taxon>
        <taxon>Lentisphaerota</taxon>
        <taxon>Lentisphaeria</taxon>
        <taxon>Lentisphaerales</taxon>
        <taxon>Lentisphaeraceae</taxon>
        <taxon>Lentisphaera</taxon>
    </lineage>
</organism>
<gene>
    <name evidence="11" type="ORF">LNTAR_16092</name>
</gene>
<keyword evidence="1" id="KW-0547">Nucleotide-binding</keyword>
<dbReference type="SMART" id="SM00490">
    <property type="entry name" value="HELICc"/>
    <property type="match status" value="1"/>
</dbReference>
<protein>
    <submittedName>
        <fullName evidence="11">ATP-dependent RNA helicase</fullName>
    </submittedName>
</protein>
<dbReference type="SUPFAM" id="SSF52540">
    <property type="entry name" value="P-loop containing nucleoside triphosphate hydrolases"/>
    <property type="match status" value="1"/>
</dbReference>
<dbReference type="GO" id="GO:0005829">
    <property type="term" value="C:cytosol"/>
    <property type="evidence" value="ECO:0007669"/>
    <property type="project" value="TreeGrafter"/>
</dbReference>
<dbReference type="Gene3D" id="3.40.50.300">
    <property type="entry name" value="P-loop containing nucleotide triphosphate hydrolases"/>
    <property type="match status" value="2"/>
</dbReference>
<keyword evidence="3 11" id="KW-0347">Helicase</keyword>
<dbReference type="STRING" id="313628.LNTAR_16092"/>
<dbReference type="PROSITE" id="PS51195">
    <property type="entry name" value="Q_MOTIF"/>
    <property type="match status" value="1"/>
</dbReference>
<dbReference type="PROSITE" id="PS51192">
    <property type="entry name" value="HELICASE_ATP_BIND_1"/>
    <property type="match status" value="1"/>
</dbReference>
<dbReference type="CDD" id="cd00268">
    <property type="entry name" value="DEADc"/>
    <property type="match status" value="1"/>
</dbReference>
<feature type="compositionally biased region" description="Polar residues" evidence="7">
    <location>
        <begin position="88"/>
        <end position="102"/>
    </location>
</feature>
<keyword evidence="12" id="KW-1185">Reference proteome</keyword>
<dbReference type="AlphaFoldDB" id="A6DML6"/>
<evidence type="ECO:0000256" key="5">
    <source>
        <dbReference type="ARBA" id="ARBA00038437"/>
    </source>
</evidence>
<evidence type="ECO:0000256" key="4">
    <source>
        <dbReference type="ARBA" id="ARBA00022840"/>
    </source>
</evidence>
<comment type="similarity">
    <text evidence="5">Belongs to the DEAD box helicase family.</text>
</comment>
<evidence type="ECO:0000259" key="10">
    <source>
        <dbReference type="PROSITE" id="PS51195"/>
    </source>
</evidence>
<evidence type="ECO:0000313" key="11">
    <source>
        <dbReference type="EMBL" id="EDM27206.1"/>
    </source>
</evidence>
<feature type="compositionally biased region" description="Polar residues" evidence="7">
    <location>
        <begin position="44"/>
        <end position="56"/>
    </location>
</feature>
<reference evidence="11 12" key="1">
    <citation type="journal article" date="2010" name="J. Bacteriol.">
        <title>Genome sequence of Lentisphaera araneosa HTCC2155T, the type species of the order Lentisphaerales in the phylum Lentisphaerae.</title>
        <authorList>
            <person name="Thrash J.C."/>
            <person name="Cho J.C."/>
            <person name="Vergin K.L."/>
            <person name="Morris R.M."/>
            <person name="Giovannoni S.J."/>
        </authorList>
    </citation>
    <scope>NUCLEOTIDE SEQUENCE [LARGE SCALE GENOMIC DNA]</scope>
    <source>
        <strain evidence="11 12">HTCC2155</strain>
    </source>
</reference>
<dbReference type="EMBL" id="ABCK01000011">
    <property type="protein sequence ID" value="EDM27206.1"/>
    <property type="molecule type" value="Genomic_DNA"/>
</dbReference>
<evidence type="ECO:0000256" key="7">
    <source>
        <dbReference type="SAM" id="MobiDB-lite"/>
    </source>
</evidence>
<feature type="region of interest" description="Disordered" evidence="7">
    <location>
        <begin position="1"/>
        <end position="102"/>
    </location>
</feature>
<proteinExistence type="inferred from homology"/>
<keyword evidence="2" id="KW-0378">Hydrolase</keyword>
<dbReference type="Pfam" id="PF00270">
    <property type="entry name" value="DEAD"/>
    <property type="match status" value="1"/>
</dbReference>
<dbReference type="GO" id="GO:0016787">
    <property type="term" value="F:hydrolase activity"/>
    <property type="evidence" value="ECO:0007669"/>
    <property type="project" value="UniProtKB-KW"/>
</dbReference>